<accession>A0A3N2DJF3</accession>
<keyword evidence="1" id="KW-0472">Membrane</keyword>
<gene>
    <name evidence="2" type="ORF">EDC56_2554</name>
</gene>
<dbReference type="InterPro" id="IPR019670">
    <property type="entry name" value="DUF2523"/>
</dbReference>
<name>A0A3N2DJF3_9GAMM</name>
<evidence type="ECO:0000313" key="3">
    <source>
        <dbReference type="Proteomes" id="UP000275394"/>
    </source>
</evidence>
<sequence length="106" mass="11835">MDQVMVGFQTLIDFFTVDVYTFFNEALVQLGSYVVIWMFKAKMVAMVFAYEVAVAVLDNIGLSAMINSAWGGIDSKIMGIITAFRIPDAINVLLNAYVTRFILGMF</sequence>
<dbReference type="Proteomes" id="UP000275394">
    <property type="component" value="Unassembled WGS sequence"/>
</dbReference>
<evidence type="ECO:0000313" key="2">
    <source>
        <dbReference type="EMBL" id="ROR99919.1"/>
    </source>
</evidence>
<reference evidence="2 3" key="1">
    <citation type="submission" date="2018-11" db="EMBL/GenBank/DDBJ databases">
        <title>Genomic Encyclopedia of Type Strains, Phase IV (KMG-IV): sequencing the most valuable type-strain genomes for metagenomic binning, comparative biology and taxonomic classification.</title>
        <authorList>
            <person name="Goeker M."/>
        </authorList>
    </citation>
    <scope>NUCLEOTIDE SEQUENCE [LARGE SCALE GENOMIC DNA]</scope>
    <source>
        <strain evidence="2 3">DSM 100316</strain>
    </source>
</reference>
<dbReference type="AlphaFoldDB" id="A0A3N2DJF3"/>
<protein>
    <submittedName>
        <fullName evidence="2">Uncharacterized protein DUF2523</fullName>
    </submittedName>
</protein>
<keyword evidence="1" id="KW-1133">Transmembrane helix</keyword>
<keyword evidence="1" id="KW-0812">Transmembrane</keyword>
<organism evidence="2 3">
    <name type="scientific">Sinobacterium caligoides</name>
    <dbReference type="NCBI Taxonomy" id="933926"/>
    <lineage>
        <taxon>Bacteria</taxon>
        <taxon>Pseudomonadati</taxon>
        <taxon>Pseudomonadota</taxon>
        <taxon>Gammaproteobacteria</taxon>
        <taxon>Cellvibrionales</taxon>
        <taxon>Spongiibacteraceae</taxon>
        <taxon>Sinobacterium</taxon>
    </lineage>
</organism>
<dbReference type="EMBL" id="RKHR01000005">
    <property type="protein sequence ID" value="ROR99919.1"/>
    <property type="molecule type" value="Genomic_DNA"/>
</dbReference>
<dbReference type="Pfam" id="PF10734">
    <property type="entry name" value="DUF2523"/>
    <property type="match status" value="1"/>
</dbReference>
<evidence type="ECO:0000256" key="1">
    <source>
        <dbReference type="SAM" id="Phobius"/>
    </source>
</evidence>
<dbReference type="RefSeq" id="WP_123712926.1">
    <property type="nucleotide sequence ID" value="NZ_RKHR01000005.1"/>
</dbReference>
<proteinExistence type="predicted"/>
<comment type="caution">
    <text evidence="2">The sequence shown here is derived from an EMBL/GenBank/DDBJ whole genome shotgun (WGS) entry which is preliminary data.</text>
</comment>
<keyword evidence="3" id="KW-1185">Reference proteome</keyword>
<dbReference type="OrthoDB" id="5572690at2"/>
<feature type="transmembrane region" description="Helical" evidence="1">
    <location>
        <begin position="20"/>
        <end position="39"/>
    </location>
</feature>